<evidence type="ECO:0000256" key="4">
    <source>
        <dbReference type="ARBA" id="ARBA00022622"/>
    </source>
</evidence>
<dbReference type="SUPFAM" id="SSF118251">
    <property type="entry name" value="Variant surface glycoprotein MITAT 1.2, VSG 221, C-terminal domain"/>
    <property type="match status" value="1"/>
</dbReference>
<comment type="function">
    <text evidence="1">VSG forms a coat on the surface of the parasite. The trypanosome evades the immune response of the host by expressing a series of antigenically distinct VSGs from an estimated 1000 VSG genes.</text>
</comment>
<organism evidence="13">
    <name type="scientific">Trypanosoma brucei</name>
    <dbReference type="NCBI Taxonomy" id="5691"/>
    <lineage>
        <taxon>Eukaryota</taxon>
        <taxon>Discoba</taxon>
        <taxon>Euglenozoa</taxon>
        <taxon>Kinetoplastea</taxon>
        <taxon>Metakinetoplastina</taxon>
        <taxon>Trypanosomatida</taxon>
        <taxon>Trypanosomatidae</taxon>
        <taxon>Trypanosoma</taxon>
    </lineage>
</organism>
<evidence type="ECO:0000313" key="13">
    <source>
        <dbReference type="EMBL" id="AGH59923.1"/>
    </source>
</evidence>
<accession>M4SUA8</accession>
<dbReference type="AlphaFoldDB" id="M4SUA8"/>
<keyword evidence="8" id="KW-0449">Lipoprotein</keyword>
<keyword evidence="7" id="KW-0325">Glycoprotein</keyword>
<evidence type="ECO:0000256" key="6">
    <source>
        <dbReference type="ARBA" id="ARBA00023136"/>
    </source>
</evidence>
<keyword evidence="9" id="KW-0175">Coiled coil</keyword>
<feature type="coiled-coil region" evidence="9">
    <location>
        <begin position="340"/>
        <end position="377"/>
    </location>
</feature>
<evidence type="ECO:0000259" key="12">
    <source>
        <dbReference type="Pfam" id="PF13206"/>
    </source>
</evidence>
<sequence length="487" mass="52905">MQKSGIPLKGLYVALFITTTNLGCSNVNPGDNANEFNLLCRLVALAENTPPHATAETANDADLEDIMRLNMSLSAPEWLQMFVKNAADNDVHKTQPETVNKENKWEPYWKHWHKAAQDILKKENLKIIDDMKLSTLTPAQKQAVTTEVRQLTEKAYQIKTRREELAAELSKVKTSPGKTLKIIVYGNKDKKAATVDQNDAFQGGGTSYSAACTGNSASIKVKSVAGLIACLCAKADSNQEDRACGTTVKIATAQWTVASPPASTDVTEPLTFCNKATPKKLTANYIKAILEDLESAIKVKAAAGVLGASETGNSCGGKNNDGLCVKVDDWAANGVVKLGKITWLKQLETLAEELEEQEQAVAEAAELDKRIKNIKQKTLKVGANSWHIKEEDTAKQKDNADQRQANSAGTRRDQAKAEKECNAAGDDKNACDKLKGQGCTFKEDGKKDKKCTLSENAKQEVTKEANQETGGNDGEKEEKCAGKEQKD</sequence>
<dbReference type="GO" id="GO:0005886">
    <property type="term" value="C:plasma membrane"/>
    <property type="evidence" value="ECO:0007669"/>
    <property type="project" value="UniProtKB-SubCell"/>
</dbReference>
<feature type="compositionally biased region" description="Basic and acidic residues" evidence="10">
    <location>
        <begin position="410"/>
        <end position="466"/>
    </location>
</feature>
<evidence type="ECO:0000256" key="10">
    <source>
        <dbReference type="SAM" id="MobiDB-lite"/>
    </source>
</evidence>
<name>M4SUA8_9TRYP</name>
<feature type="signal peptide" evidence="11">
    <location>
        <begin position="1"/>
        <end position="25"/>
    </location>
</feature>
<dbReference type="VEuPathDB" id="TriTrypDB:Tb11.0590"/>
<dbReference type="GO" id="GO:0098552">
    <property type="term" value="C:side of membrane"/>
    <property type="evidence" value="ECO:0007669"/>
    <property type="project" value="UniProtKB-KW"/>
</dbReference>
<proteinExistence type="predicted"/>
<evidence type="ECO:0000256" key="8">
    <source>
        <dbReference type="ARBA" id="ARBA00023288"/>
    </source>
</evidence>
<evidence type="ECO:0000256" key="5">
    <source>
        <dbReference type="ARBA" id="ARBA00022729"/>
    </source>
</evidence>
<feature type="region of interest" description="Disordered" evidence="10">
    <location>
        <begin position="390"/>
        <end position="487"/>
    </location>
</feature>
<feature type="chain" id="PRO_5004057346" evidence="11">
    <location>
        <begin position="26"/>
        <end position="487"/>
    </location>
</feature>
<dbReference type="Pfam" id="PF13206">
    <property type="entry name" value="VSG_B"/>
    <property type="match status" value="1"/>
</dbReference>
<feature type="compositionally biased region" description="Basic and acidic residues" evidence="10">
    <location>
        <begin position="473"/>
        <end position="487"/>
    </location>
</feature>
<keyword evidence="5 11" id="KW-0732">Signal</keyword>
<evidence type="ECO:0000256" key="11">
    <source>
        <dbReference type="SAM" id="SignalP"/>
    </source>
</evidence>
<feature type="domain" description="Trypanosome variant surface glycoprotein B-type N-terminal" evidence="12">
    <location>
        <begin position="15"/>
        <end position="373"/>
    </location>
</feature>
<reference evidence="13" key="2">
    <citation type="journal article" date="2014" name="Mol. Biochem. Parasitol.">
        <title>Capturing the variant surface glycoprotein repertoire (the VSGnome) of Trypanosoma brucei Lister 427.</title>
        <authorList>
            <person name="Cross G.A."/>
            <person name="Kim H.S."/>
            <person name="Wickstead B."/>
        </authorList>
    </citation>
    <scope>NUCLEOTIDE SEQUENCE</scope>
    <source>
        <strain evidence="13">Lister 427</strain>
    </source>
</reference>
<keyword evidence="6" id="KW-0472">Membrane</keyword>
<evidence type="ECO:0000256" key="3">
    <source>
        <dbReference type="ARBA" id="ARBA00022475"/>
    </source>
</evidence>
<evidence type="ECO:0000256" key="1">
    <source>
        <dbReference type="ARBA" id="ARBA00002523"/>
    </source>
</evidence>
<dbReference type="EMBL" id="KC612492">
    <property type="protein sequence ID" value="AGH59923.1"/>
    <property type="molecule type" value="Genomic_DNA"/>
</dbReference>
<dbReference type="InterPro" id="IPR025932">
    <property type="entry name" value="Trypano_VSG_B_N_dom"/>
</dbReference>
<dbReference type="VEuPathDB" id="TriTrypDB:Tb1125.11.19400"/>
<feature type="compositionally biased region" description="Basic and acidic residues" evidence="10">
    <location>
        <begin position="390"/>
        <end position="401"/>
    </location>
</feature>
<comment type="subcellular location">
    <subcellularLocation>
        <location evidence="2">Cell membrane</location>
        <topology evidence="2">Lipid-anchor</topology>
        <topology evidence="2">GPI-anchor</topology>
    </subcellularLocation>
</comment>
<dbReference type="InterPro" id="IPR027446">
    <property type="entry name" value="VSG_C_dom_sf"/>
</dbReference>
<keyword evidence="4" id="KW-0336">GPI-anchor</keyword>
<evidence type="ECO:0000256" key="7">
    <source>
        <dbReference type="ARBA" id="ARBA00023180"/>
    </source>
</evidence>
<evidence type="ECO:0000256" key="2">
    <source>
        <dbReference type="ARBA" id="ARBA00004609"/>
    </source>
</evidence>
<protein>
    <submittedName>
        <fullName evidence="13">Variant surface glycoprotein 752</fullName>
    </submittedName>
</protein>
<dbReference type="VEuPathDB" id="TriTrypDB:Tb427_000091500"/>
<keyword evidence="3" id="KW-1003">Cell membrane</keyword>
<evidence type="ECO:0000256" key="9">
    <source>
        <dbReference type="SAM" id="Coils"/>
    </source>
</evidence>
<reference evidence="13" key="1">
    <citation type="submission" date="2013-02" db="EMBL/GenBank/DDBJ databases">
        <authorList>
            <person name="Cross G.A.M."/>
            <person name="Kim H.-S."/>
            <person name="Wickstead B."/>
        </authorList>
    </citation>
    <scope>NUCLEOTIDE SEQUENCE</scope>
    <source>
        <strain evidence="13">Lister 427</strain>
    </source>
</reference>